<gene>
    <name evidence="1" type="ORF">DEO72_LG2g3829</name>
</gene>
<name>A0A4D6L4U8_VIGUN</name>
<keyword evidence="2" id="KW-1185">Reference proteome</keyword>
<dbReference type="AlphaFoldDB" id="A0A4D6L4U8"/>
<evidence type="ECO:0000313" key="2">
    <source>
        <dbReference type="Proteomes" id="UP000501690"/>
    </source>
</evidence>
<dbReference type="Proteomes" id="UP000501690">
    <property type="component" value="Linkage Group LG2"/>
</dbReference>
<evidence type="ECO:0000313" key="1">
    <source>
        <dbReference type="EMBL" id="QCD83485.1"/>
    </source>
</evidence>
<dbReference type="EMBL" id="CP039346">
    <property type="protein sequence ID" value="QCD83485.1"/>
    <property type="molecule type" value="Genomic_DNA"/>
</dbReference>
<organism evidence="1 2">
    <name type="scientific">Vigna unguiculata</name>
    <name type="common">Cowpea</name>
    <dbReference type="NCBI Taxonomy" id="3917"/>
    <lineage>
        <taxon>Eukaryota</taxon>
        <taxon>Viridiplantae</taxon>
        <taxon>Streptophyta</taxon>
        <taxon>Embryophyta</taxon>
        <taxon>Tracheophyta</taxon>
        <taxon>Spermatophyta</taxon>
        <taxon>Magnoliopsida</taxon>
        <taxon>eudicotyledons</taxon>
        <taxon>Gunneridae</taxon>
        <taxon>Pentapetalae</taxon>
        <taxon>rosids</taxon>
        <taxon>fabids</taxon>
        <taxon>Fabales</taxon>
        <taxon>Fabaceae</taxon>
        <taxon>Papilionoideae</taxon>
        <taxon>50 kb inversion clade</taxon>
        <taxon>NPAAA clade</taxon>
        <taxon>indigoferoid/millettioid clade</taxon>
        <taxon>Phaseoleae</taxon>
        <taxon>Vigna</taxon>
    </lineage>
</organism>
<accession>A0A4D6L4U8</accession>
<sequence length="84" mass="9551">MGAYKHLNNSAVNLAQAKELSLRRQGSLAQAKSFRLSEIENREYFEFLLKLAHLAQARGLRSSEHSKPKGDELLPFSLRRELLA</sequence>
<protein>
    <submittedName>
        <fullName evidence="1">Uncharacterized protein</fullName>
    </submittedName>
</protein>
<reference evidence="1 2" key="1">
    <citation type="submission" date="2019-04" db="EMBL/GenBank/DDBJ databases">
        <title>An improved genome assembly and genetic linkage map for asparagus bean, Vigna unguiculata ssp. sesquipedialis.</title>
        <authorList>
            <person name="Xia Q."/>
            <person name="Zhang R."/>
            <person name="Dong Y."/>
        </authorList>
    </citation>
    <scope>NUCLEOTIDE SEQUENCE [LARGE SCALE GENOMIC DNA]</scope>
    <source>
        <tissue evidence="1">Leaf</tissue>
    </source>
</reference>
<proteinExistence type="predicted"/>